<dbReference type="EMBL" id="JAHHHV010000065">
    <property type="protein sequence ID" value="MBW4466033.1"/>
    <property type="molecule type" value="Genomic_DNA"/>
</dbReference>
<comment type="caution">
    <text evidence="2">The sequence shown here is derived from an EMBL/GenBank/DDBJ whole genome shotgun (WGS) entry which is preliminary data.</text>
</comment>
<feature type="transmembrane region" description="Helical" evidence="1">
    <location>
        <begin position="152"/>
        <end position="173"/>
    </location>
</feature>
<keyword evidence="1" id="KW-1133">Transmembrane helix</keyword>
<dbReference type="Pfam" id="PF13430">
    <property type="entry name" value="DUF4112"/>
    <property type="match status" value="1"/>
</dbReference>
<evidence type="ECO:0000256" key="1">
    <source>
        <dbReference type="SAM" id="Phobius"/>
    </source>
</evidence>
<reference evidence="2" key="2">
    <citation type="journal article" date="2022" name="Microbiol. Resour. Announc.">
        <title>Metagenome Sequencing to Explore Phylogenomics of Terrestrial Cyanobacteria.</title>
        <authorList>
            <person name="Ward R.D."/>
            <person name="Stajich J.E."/>
            <person name="Johansen J.R."/>
            <person name="Huntemann M."/>
            <person name="Clum A."/>
            <person name="Foster B."/>
            <person name="Foster B."/>
            <person name="Roux S."/>
            <person name="Palaniappan K."/>
            <person name="Varghese N."/>
            <person name="Mukherjee S."/>
            <person name="Reddy T.B.K."/>
            <person name="Daum C."/>
            <person name="Copeland A."/>
            <person name="Chen I.A."/>
            <person name="Ivanova N.N."/>
            <person name="Kyrpides N.C."/>
            <person name="Shapiro N."/>
            <person name="Eloe-Fadrosh E.A."/>
            <person name="Pietrasiak N."/>
        </authorList>
    </citation>
    <scope>NUCLEOTIDE SEQUENCE</scope>
    <source>
        <strain evidence="2">GSE-TBD4-15B</strain>
    </source>
</reference>
<evidence type="ECO:0000313" key="2">
    <source>
        <dbReference type="EMBL" id="MBW4466033.1"/>
    </source>
</evidence>
<keyword evidence="1" id="KW-0812">Transmembrane</keyword>
<dbReference type="InterPro" id="IPR025187">
    <property type="entry name" value="DUF4112"/>
</dbReference>
<keyword evidence="1" id="KW-0472">Membrane</keyword>
<gene>
    <name evidence="2" type="ORF">KME07_11415</name>
</gene>
<dbReference type="Proteomes" id="UP000707356">
    <property type="component" value="Unassembled WGS sequence"/>
</dbReference>
<accession>A0A951U4T9</accession>
<sequence length="188" mass="20160">MPDSFKSRPNRPVESSAEALSRLGAQRPLKSAGRAAKMQRLRRLSQLLDSAIKIPGTAFRIGIDPIIGLIPGGGDTMGLMMSAFIVLEAAQMGASKSTLGTMAFNVLLETIAGTVPGVGDLFDATWKSNVRNITLLEQHLDLPQPQSAKNRWFALLLIAGLALALVLCAYLSFRLLRWFVQLVGGAAS</sequence>
<dbReference type="PANTHER" id="PTHR35519">
    <property type="entry name" value="MEMBRANE PROTEINS"/>
    <property type="match status" value="1"/>
</dbReference>
<name>A0A951U4T9_9CYAN</name>
<organism evidence="2 3">
    <name type="scientific">Pegethrix bostrychoides GSE-TBD4-15B</name>
    <dbReference type="NCBI Taxonomy" id="2839662"/>
    <lineage>
        <taxon>Bacteria</taxon>
        <taxon>Bacillati</taxon>
        <taxon>Cyanobacteriota</taxon>
        <taxon>Cyanophyceae</taxon>
        <taxon>Oculatellales</taxon>
        <taxon>Oculatellaceae</taxon>
        <taxon>Pegethrix</taxon>
    </lineage>
</organism>
<dbReference type="AlphaFoldDB" id="A0A951U4T9"/>
<dbReference type="PANTHER" id="PTHR35519:SF2">
    <property type="entry name" value="PH DOMAIN PROTEIN"/>
    <property type="match status" value="1"/>
</dbReference>
<proteinExistence type="predicted"/>
<evidence type="ECO:0000313" key="3">
    <source>
        <dbReference type="Proteomes" id="UP000707356"/>
    </source>
</evidence>
<reference evidence="2" key="1">
    <citation type="submission" date="2021-05" db="EMBL/GenBank/DDBJ databases">
        <authorList>
            <person name="Pietrasiak N."/>
            <person name="Ward R."/>
            <person name="Stajich J.E."/>
            <person name="Kurbessoian T."/>
        </authorList>
    </citation>
    <scope>NUCLEOTIDE SEQUENCE</scope>
    <source>
        <strain evidence="2">GSE-TBD4-15B</strain>
    </source>
</reference>
<protein>
    <submittedName>
        <fullName evidence="2">DUF4112 domain-containing protein</fullName>
    </submittedName>
</protein>